<feature type="region of interest" description="Disordered" evidence="1">
    <location>
        <begin position="57"/>
        <end position="90"/>
    </location>
</feature>
<dbReference type="EMBL" id="JBHSBN010000022">
    <property type="protein sequence ID" value="MFC4109301.1"/>
    <property type="molecule type" value="Genomic_DNA"/>
</dbReference>
<dbReference type="Pfam" id="PF11387">
    <property type="entry name" value="DUF2795"/>
    <property type="match status" value="1"/>
</dbReference>
<comment type="caution">
    <text evidence="2">The sequence shown here is derived from an EMBL/GenBank/DDBJ whole genome shotgun (WGS) entry which is preliminary data.</text>
</comment>
<accession>A0ABV8KUG4</accession>
<name>A0ABV8KUG4_9ACTN</name>
<sequence>MATDDEVTQYLSAMDYPADKEAIIREAQRVGAPYEVLRALRALPPVQYANTNQVVRSARTEPAPEVGAAERAAKTRDKRHRRVARDLRSI</sequence>
<dbReference type="InterPro" id="IPR021527">
    <property type="entry name" value="DUF2795"/>
</dbReference>
<protein>
    <submittedName>
        <fullName evidence="2">DUF2795 domain-containing protein</fullName>
    </submittedName>
</protein>
<reference evidence="3" key="1">
    <citation type="journal article" date="2019" name="Int. J. Syst. Evol. Microbiol.">
        <title>The Global Catalogue of Microorganisms (GCM) 10K type strain sequencing project: providing services to taxonomists for standard genome sequencing and annotation.</title>
        <authorList>
            <consortium name="The Broad Institute Genomics Platform"/>
            <consortium name="The Broad Institute Genome Sequencing Center for Infectious Disease"/>
            <person name="Wu L."/>
            <person name="Ma J."/>
        </authorList>
    </citation>
    <scope>NUCLEOTIDE SEQUENCE [LARGE SCALE GENOMIC DNA]</scope>
    <source>
        <strain evidence="3">2902at01</strain>
    </source>
</reference>
<keyword evidence="3" id="KW-1185">Reference proteome</keyword>
<dbReference type="Proteomes" id="UP001595868">
    <property type="component" value="Unassembled WGS sequence"/>
</dbReference>
<proteinExistence type="predicted"/>
<gene>
    <name evidence="2" type="ORF">ACFOX0_25645</name>
</gene>
<evidence type="ECO:0000313" key="2">
    <source>
        <dbReference type="EMBL" id="MFC4109301.1"/>
    </source>
</evidence>
<evidence type="ECO:0000256" key="1">
    <source>
        <dbReference type="SAM" id="MobiDB-lite"/>
    </source>
</evidence>
<organism evidence="2 3">
    <name type="scientific">Micromonospora zhanjiangensis</name>
    <dbReference type="NCBI Taxonomy" id="1522057"/>
    <lineage>
        <taxon>Bacteria</taxon>
        <taxon>Bacillati</taxon>
        <taxon>Actinomycetota</taxon>
        <taxon>Actinomycetes</taxon>
        <taxon>Micromonosporales</taxon>
        <taxon>Micromonosporaceae</taxon>
        <taxon>Micromonospora</taxon>
    </lineage>
</organism>
<evidence type="ECO:0000313" key="3">
    <source>
        <dbReference type="Proteomes" id="UP001595868"/>
    </source>
</evidence>
<dbReference type="RefSeq" id="WP_377550516.1">
    <property type="nucleotide sequence ID" value="NZ_JBHSBN010000022.1"/>
</dbReference>